<evidence type="ECO:0000256" key="5">
    <source>
        <dbReference type="HAMAP-Rule" id="MF_00294"/>
    </source>
</evidence>
<dbReference type="GO" id="GO:0006412">
    <property type="term" value="P:translation"/>
    <property type="evidence" value="ECO:0007669"/>
    <property type="project" value="UniProtKB-UniRule"/>
</dbReference>
<dbReference type="PANTHER" id="PTHR43168:SF5">
    <property type="entry name" value="LARGE RIBOSOMAL SUBUNIT PROTEIN BL33B"/>
    <property type="match status" value="1"/>
</dbReference>
<reference evidence="6 7" key="1">
    <citation type="submission" date="2018-04" db="EMBL/GenBank/DDBJ databases">
        <title>Camelliibacillus theae gen. nov., sp. nov., isolated from Pu'er tea.</title>
        <authorList>
            <person name="Niu L."/>
        </authorList>
    </citation>
    <scope>NUCLEOTIDE SEQUENCE [LARGE SCALE GENOMIC DNA]</scope>
    <source>
        <strain evidence="6 7">T8</strain>
    </source>
</reference>
<keyword evidence="2 5" id="KW-0689">Ribosomal protein</keyword>
<dbReference type="GO" id="GO:0003735">
    <property type="term" value="F:structural constituent of ribosome"/>
    <property type="evidence" value="ECO:0007669"/>
    <property type="project" value="InterPro"/>
</dbReference>
<dbReference type="NCBIfam" id="TIGR01023">
    <property type="entry name" value="rpmG_bact"/>
    <property type="match status" value="1"/>
</dbReference>
<dbReference type="PANTHER" id="PTHR43168">
    <property type="entry name" value="50S RIBOSOMAL PROTEIN L33, CHLOROPLASTIC"/>
    <property type="match status" value="1"/>
</dbReference>
<keyword evidence="7" id="KW-1185">Reference proteome</keyword>
<dbReference type="Gene3D" id="2.20.28.120">
    <property type="entry name" value="Ribosomal protein L33"/>
    <property type="match status" value="1"/>
</dbReference>
<evidence type="ECO:0000256" key="2">
    <source>
        <dbReference type="ARBA" id="ARBA00022980"/>
    </source>
</evidence>
<dbReference type="AlphaFoldDB" id="A0A2U1K724"/>
<proteinExistence type="inferred from homology"/>
<dbReference type="Proteomes" id="UP000245998">
    <property type="component" value="Unassembled WGS sequence"/>
</dbReference>
<dbReference type="NCBIfam" id="NF001860">
    <property type="entry name" value="PRK00595.1"/>
    <property type="match status" value="1"/>
</dbReference>
<gene>
    <name evidence="5 6" type="primary">rpmG</name>
    <name evidence="6" type="ORF">DCC39_03625</name>
</gene>
<dbReference type="InterPro" id="IPR011332">
    <property type="entry name" value="Ribosomal_zn-bd"/>
</dbReference>
<dbReference type="RefSeq" id="WP_116553523.1">
    <property type="nucleotide sequence ID" value="NZ_QCZG01000004.1"/>
</dbReference>
<dbReference type="HAMAP" id="MF_00294">
    <property type="entry name" value="Ribosomal_bL33"/>
    <property type="match status" value="1"/>
</dbReference>
<dbReference type="NCBIfam" id="NF001764">
    <property type="entry name" value="PRK00504.1"/>
    <property type="match status" value="1"/>
</dbReference>
<sequence length="49" mass="5743">MQSKLILACSVCGSRNYSTHKNKQNHMARMQIKKFCKRCNAHTIHHETK</sequence>
<accession>A0A2U1K724</accession>
<keyword evidence="3 5" id="KW-0687">Ribonucleoprotein</keyword>
<evidence type="ECO:0000313" key="6">
    <source>
        <dbReference type="EMBL" id="PWA12969.1"/>
    </source>
</evidence>
<dbReference type="EMBL" id="QCZG01000004">
    <property type="protein sequence ID" value="PWA12969.1"/>
    <property type="molecule type" value="Genomic_DNA"/>
</dbReference>
<evidence type="ECO:0000256" key="3">
    <source>
        <dbReference type="ARBA" id="ARBA00023274"/>
    </source>
</evidence>
<comment type="caution">
    <text evidence="6">The sequence shown here is derived from an EMBL/GenBank/DDBJ whole genome shotgun (WGS) entry which is preliminary data.</text>
</comment>
<organism evidence="6 7">
    <name type="scientific">Pueribacillus theae</name>
    <dbReference type="NCBI Taxonomy" id="2171751"/>
    <lineage>
        <taxon>Bacteria</taxon>
        <taxon>Bacillati</taxon>
        <taxon>Bacillota</taxon>
        <taxon>Bacilli</taxon>
        <taxon>Bacillales</taxon>
        <taxon>Bacillaceae</taxon>
        <taxon>Pueribacillus</taxon>
    </lineage>
</organism>
<dbReference type="InterPro" id="IPR001705">
    <property type="entry name" value="Ribosomal_bL33"/>
</dbReference>
<evidence type="ECO:0000256" key="4">
    <source>
        <dbReference type="ARBA" id="ARBA00035176"/>
    </source>
</evidence>
<dbReference type="OrthoDB" id="9801333at2"/>
<dbReference type="GO" id="GO:1990904">
    <property type="term" value="C:ribonucleoprotein complex"/>
    <property type="evidence" value="ECO:0007669"/>
    <property type="project" value="UniProtKB-KW"/>
</dbReference>
<evidence type="ECO:0000313" key="7">
    <source>
        <dbReference type="Proteomes" id="UP000245998"/>
    </source>
</evidence>
<dbReference type="InterPro" id="IPR038584">
    <property type="entry name" value="Ribosomal_bL33_sf"/>
</dbReference>
<dbReference type="Pfam" id="PF00471">
    <property type="entry name" value="Ribosomal_L33"/>
    <property type="match status" value="1"/>
</dbReference>
<dbReference type="SUPFAM" id="SSF57829">
    <property type="entry name" value="Zn-binding ribosomal proteins"/>
    <property type="match status" value="1"/>
</dbReference>
<name>A0A2U1K724_9BACI</name>
<evidence type="ECO:0000256" key="1">
    <source>
        <dbReference type="ARBA" id="ARBA00007596"/>
    </source>
</evidence>
<protein>
    <recommendedName>
        <fullName evidence="4 5">Large ribosomal subunit protein bL33</fullName>
    </recommendedName>
</protein>
<dbReference type="GO" id="GO:0005737">
    <property type="term" value="C:cytoplasm"/>
    <property type="evidence" value="ECO:0007669"/>
    <property type="project" value="UniProtKB-ARBA"/>
</dbReference>
<comment type="similarity">
    <text evidence="1 5">Belongs to the bacterial ribosomal protein bL33 family.</text>
</comment>
<dbReference type="GO" id="GO:0005840">
    <property type="term" value="C:ribosome"/>
    <property type="evidence" value="ECO:0007669"/>
    <property type="project" value="UniProtKB-KW"/>
</dbReference>